<name>A0A5B2XGS9_9PSEU</name>
<feature type="region of interest" description="Disordered" evidence="9">
    <location>
        <begin position="328"/>
        <end position="381"/>
    </location>
</feature>
<evidence type="ECO:0000256" key="4">
    <source>
        <dbReference type="ARBA" id="ARBA00022679"/>
    </source>
</evidence>
<feature type="compositionally biased region" description="Low complexity" evidence="9">
    <location>
        <begin position="343"/>
        <end position="367"/>
    </location>
</feature>
<evidence type="ECO:0000256" key="6">
    <source>
        <dbReference type="ARBA" id="ARBA00022777"/>
    </source>
</evidence>
<evidence type="ECO:0000256" key="10">
    <source>
        <dbReference type="SAM" id="Phobius"/>
    </source>
</evidence>
<dbReference type="RefSeq" id="WP_149849838.1">
    <property type="nucleotide sequence ID" value="NZ_VUOB01000022.1"/>
</dbReference>
<evidence type="ECO:0000256" key="2">
    <source>
        <dbReference type="ARBA" id="ARBA00012438"/>
    </source>
</evidence>
<dbReference type="EC" id="2.7.13.3" evidence="2"/>
<keyword evidence="7" id="KW-0067">ATP-binding</keyword>
<dbReference type="InterPro" id="IPR050482">
    <property type="entry name" value="Sensor_HK_TwoCompSys"/>
</dbReference>
<keyword evidence="4" id="KW-0808">Transferase</keyword>
<dbReference type="InterPro" id="IPR036890">
    <property type="entry name" value="HATPase_C_sf"/>
</dbReference>
<evidence type="ECO:0000256" key="3">
    <source>
        <dbReference type="ARBA" id="ARBA00022553"/>
    </source>
</evidence>
<dbReference type="PANTHER" id="PTHR24421:SF10">
    <property type="entry name" value="NITRATE_NITRITE SENSOR PROTEIN NARQ"/>
    <property type="match status" value="1"/>
</dbReference>
<proteinExistence type="predicted"/>
<feature type="transmembrane region" description="Helical" evidence="10">
    <location>
        <begin position="39"/>
        <end position="59"/>
    </location>
</feature>
<sequence>MNEGLRFGDRLPSGRLVVHVLGTVVLASALVTARPDGQVVLVWLAMGASFGAWLASVVLTTRRPDLAVLATAAASLLAAPVSGSEAAGGMVLVCVSLGVFAANPLPRVPAILALAVADAVLVLGSSLLWHRTLLATLINLGALPLAMLLALNRRQHVVQARQTELLLAQTQLAQHEQARAAALDERARIAREMHDVLAHSLGALGVQLEVAEALLSEKGDVAGALARVRRSRRLAVDGLSEARSAVAALRSDVPPLAEAVAVLADHHGRDHEVRVDFRTDGEPRPVSSAATVSLLGAAREALTNAAKHAPGAPVTIALAYEADAVRLDVRNGPPPPDTPTPDVPTSDAPTPDAPATALPTPSTAPSTERSVEGSIAPVDGYGLTGMRERLALVGGTLSAGPGHGTSWRVHAEVPA</sequence>
<evidence type="ECO:0000256" key="8">
    <source>
        <dbReference type="ARBA" id="ARBA00023012"/>
    </source>
</evidence>
<dbReference type="PANTHER" id="PTHR24421">
    <property type="entry name" value="NITRATE/NITRITE SENSOR PROTEIN NARX-RELATED"/>
    <property type="match status" value="1"/>
</dbReference>
<dbReference type="AlphaFoldDB" id="A0A5B2XGS9"/>
<dbReference type="GO" id="GO:0000155">
    <property type="term" value="F:phosphorelay sensor kinase activity"/>
    <property type="evidence" value="ECO:0007669"/>
    <property type="project" value="InterPro"/>
</dbReference>
<dbReference type="GO" id="GO:0046983">
    <property type="term" value="F:protein dimerization activity"/>
    <property type="evidence" value="ECO:0007669"/>
    <property type="project" value="InterPro"/>
</dbReference>
<keyword evidence="6 12" id="KW-0418">Kinase</keyword>
<evidence type="ECO:0000256" key="9">
    <source>
        <dbReference type="SAM" id="MobiDB-lite"/>
    </source>
</evidence>
<evidence type="ECO:0000256" key="7">
    <source>
        <dbReference type="ARBA" id="ARBA00022840"/>
    </source>
</evidence>
<protein>
    <recommendedName>
        <fullName evidence="2">histidine kinase</fullName>
        <ecNumber evidence="2">2.7.13.3</ecNumber>
    </recommendedName>
</protein>
<evidence type="ECO:0000256" key="1">
    <source>
        <dbReference type="ARBA" id="ARBA00000085"/>
    </source>
</evidence>
<dbReference type="InterPro" id="IPR011712">
    <property type="entry name" value="Sig_transdc_His_kin_sub3_dim/P"/>
</dbReference>
<feature type="domain" description="Signal transduction histidine kinase subgroup 3 dimerisation and phosphoacceptor" evidence="11">
    <location>
        <begin position="185"/>
        <end position="252"/>
    </location>
</feature>
<keyword evidence="10" id="KW-0812">Transmembrane</keyword>
<keyword evidence="3" id="KW-0597">Phosphoprotein</keyword>
<feature type="transmembrane region" description="Helical" evidence="10">
    <location>
        <begin position="110"/>
        <end position="127"/>
    </location>
</feature>
<evidence type="ECO:0000259" key="11">
    <source>
        <dbReference type="Pfam" id="PF07730"/>
    </source>
</evidence>
<dbReference type="EMBL" id="VUOB01000022">
    <property type="protein sequence ID" value="KAA2262255.1"/>
    <property type="molecule type" value="Genomic_DNA"/>
</dbReference>
<keyword evidence="10" id="KW-0472">Membrane</keyword>
<accession>A0A5B2XGS9</accession>
<dbReference type="CDD" id="cd16917">
    <property type="entry name" value="HATPase_UhpB-NarQ-NarX-like"/>
    <property type="match status" value="1"/>
</dbReference>
<dbReference type="Proteomes" id="UP000323454">
    <property type="component" value="Unassembled WGS sequence"/>
</dbReference>
<dbReference type="OrthoDB" id="227596at2"/>
<feature type="compositionally biased region" description="Pro residues" evidence="9">
    <location>
        <begin position="332"/>
        <end position="342"/>
    </location>
</feature>
<dbReference type="GO" id="GO:0005524">
    <property type="term" value="F:ATP binding"/>
    <property type="evidence" value="ECO:0007669"/>
    <property type="project" value="UniProtKB-KW"/>
</dbReference>
<dbReference type="SUPFAM" id="SSF55874">
    <property type="entry name" value="ATPase domain of HSP90 chaperone/DNA topoisomerase II/histidine kinase"/>
    <property type="match status" value="1"/>
</dbReference>
<reference evidence="12 13" key="1">
    <citation type="submission" date="2019-09" db="EMBL/GenBank/DDBJ databases">
        <title>Goodfellowia gen. nov., a new genus of the Pseudonocardineae related to Actinoalloteichus, containing Goodfellowia coeruleoviolacea gen. nov., comb. nov. gen. nov., comb. nov.</title>
        <authorList>
            <person name="Labeda D."/>
        </authorList>
    </citation>
    <scope>NUCLEOTIDE SEQUENCE [LARGE SCALE GENOMIC DNA]</scope>
    <source>
        <strain evidence="12 13">AN110305</strain>
    </source>
</reference>
<gene>
    <name evidence="12" type="ORF">F0L68_13285</name>
</gene>
<keyword evidence="13" id="KW-1185">Reference proteome</keyword>
<dbReference type="GO" id="GO:0016020">
    <property type="term" value="C:membrane"/>
    <property type="evidence" value="ECO:0007669"/>
    <property type="project" value="InterPro"/>
</dbReference>
<dbReference type="Pfam" id="PF07730">
    <property type="entry name" value="HisKA_3"/>
    <property type="match status" value="1"/>
</dbReference>
<evidence type="ECO:0000313" key="13">
    <source>
        <dbReference type="Proteomes" id="UP000323454"/>
    </source>
</evidence>
<organism evidence="12 13">
    <name type="scientific">Solihabitans fulvus</name>
    <dbReference type="NCBI Taxonomy" id="1892852"/>
    <lineage>
        <taxon>Bacteria</taxon>
        <taxon>Bacillati</taxon>
        <taxon>Actinomycetota</taxon>
        <taxon>Actinomycetes</taxon>
        <taxon>Pseudonocardiales</taxon>
        <taxon>Pseudonocardiaceae</taxon>
        <taxon>Solihabitans</taxon>
    </lineage>
</organism>
<feature type="transmembrane region" description="Helical" evidence="10">
    <location>
        <begin position="87"/>
        <end position="103"/>
    </location>
</feature>
<evidence type="ECO:0000256" key="5">
    <source>
        <dbReference type="ARBA" id="ARBA00022741"/>
    </source>
</evidence>
<feature type="transmembrane region" description="Helical" evidence="10">
    <location>
        <begin position="16"/>
        <end position="33"/>
    </location>
</feature>
<comment type="catalytic activity">
    <reaction evidence="1">
        <text>ATP + protein L-histidine = ADP + protein N-phospho-L-histidine.</text>
        <dbReference type="EC" id="2.7.13.3"/>
    </reaction>
</comment>
<feature type="transmembrane region" description="Helical" evidence="10">
    <location>
        <begin position="133"/>
        <end position="151"/>
    </location>
</feature>
<keyword evidence="5" id="KW-0547">Nucleotide-binding</keyword>
<keyword evidence="10" id="KW-1133">Transmembrane helix</keyword>
<reference evidence="12 13" key="2">
    <citation type="submission" date="2019-09" db="EMBL/GenBank/DDBJ databases">
        <authorList>
            <person name="Jin C."/>
        </authorList>
    </citation>
    <scope>NUCLEOTIDE SEQUENCE [LARGE SCALE GENOMIC DNA]</scope>
    <source>
        <strain evidence="12 13">AN110305</strain>
    </source>
</reference>
<comment type="caution">
    <text evidence="12">The sequence shown here is derived from an EMBL/GenBank/DDBJ whole genome shotgun (WGS) entry which is preliminary data.</text>
</comment>
<evidence type="ECO:0000313" key="12">
    <source>
        <dbReference type="EMBL" id="KAA2262255.1"/>
    </source>
</evidence>
<keyword evidence="8" id="KW-0902">Two-component regulatory system</keyword>
<dbReference type="Gene3D" id="3.30.565.10">
    <property type="entry name" value="Histidine kinase-like ATPase, C-terminal domain"/>
    <property type="match status" value="1"/>
</dbReference>
<dbReference type="Gene3D" id="1.20.5.1930">
    <property type="match status" value="1"/>
</dbReference>